<dbReference type="Proteomes" id="UP001499938">
    <property type="component" value="Unassembled WGS sequence"/>
</dbReference>
<dbReference type="InterPro" id="IPR029016">
    <property type="entry name" value="GAF-like_dom_sf"/>
</dbReference>
<gene>
    <name evidence="2" type="ORF">GCM10009811_31590</name>
</gene>
<dbReference type="SUPFAM" id="SSF55781">
    <property type="entry name" value="GAF domain-like"/>
    <property type="match status" value="1"/>
</dbReference>
<sequence>MASDTSSAVHPGTDLAEHARALRRVHDAVMGGSRPSRDLRPLVSRSWSRVLAIGLDPTHANARDPLPWSEVERRRAGSPLALVVQEIRAVLTSVAEASRFIVVVTDAEGVILWREGSAGVLRRADGLGFTEGAIWTEEHVGTNAIGTALAEEAPVQLFSAEHFEQGQHGWYCTAFPVHDPRTGTFVGVVDVSGPALMLHPALLAHVDTATRLAEARLWRRHEEALSRLRRSADPVLATTSGPLLLVDDEGWVAHYSGVLVRDRIAAPRSDRPLHVPGLGLCLPERLGEGWLVRPDRRGATLRAHLATSGAEAVLEVAGSDGDGWRAQLSPRHATILRLIAGAGAEGLTAAALSRLLFGDDEHQVTVRAEMSRLRRAIGALVATGPYRIADGVDFTCPPVQEGESVAP</sequence>
<evidence type="ECO:0000313" key="2">
    <source>
        <dbReference type="EMBL" id="GAA1805742.1"/>
    </source>
</evidence>
<evidence type="ECO:0000313" key="3">
    <source>
        <dbReference type="Proteomes" id="UP001499938"/>
    </source>
</evidence>
<dbReference type="RefSeq" id="WP_344087697.1">
    <property type="nucleotide sequence ID" value="NZ_BAAAPO010000050.1"/>
</dbReference>
<organism evidence="2 3">
    <name type="scientific">Nostocoides veronense</name>
    <dbReference type="NCBI Taxonomy" id="330836"/>
    <lineage>
        <taxon>Bacteria</taxon>
        <taxon>Bacillati</taxon>
        <taxon>Actinomycetota</taxon>
        <taxon>Actinomycetes</taxon>
        <taxon>Micrococcales</taxon>
        <taxon>Intrasporangiaceae</taxon>
        <taxon>Nostocoides</taxon>
    </lineage>
</organism>
<keyword evidence="3" id="KW-1185">Reference proteome</keyword>
<dbReference type="InterPro" id="IPR003018">
    <property type="entry name" value="GAF"/>
</dbReference>
<dbReference type="EMBL" id="BAAAPO010000050">
    <property type="protein sequence ID" value="GAA1805742.1"/>
    <property type="molecule type" value="Genomic_DNA"/>
</dbReference>
<accession>A0ABN2M0T3</accession>
<dbReference type="Gene3D" id="3.30.450.40">
    <property type="match status" value="1"/>
</dbReference>
<proteinExistence type="predicted"/>
<reference evidence="2 3" key="1">
    <citation type="journal article" date="2019" name="Int. J. Syst. Evol. Microbiol.">
        <title>The Global Catalogue of Microorganisms (GCM) 10K type strain sequencing project: providing services to taxonomists for standard genome sequencing and annotation.</title>
        <authorList>
            <consortium name="The Broad Institute Genomics Platform"/>
            <consortium name="The Broad Institute Genome Sequencing Center for Infectious Disease"/>
            <person name="Wu L."/>
            <person name="Ma J."/>
        </authorList>
    </citation>
    <scope>NUCLEOTIDE SEQUENCE [LARGE SCALE GENOMIC DNA]</scope>
    <source>
        <strain evidence="2 3">JCM 15592</strain>
    </source>
</reference>
<dbReference type="Pfam" id="PF01590">
    <property type="entry name" value="GAF"/>
    <property type="match status" value="1"/>
</dbReference>
<evidence type="ECO:0000259" key="1">
    <source>
        <dbReference type="Pfam" id="PF01590"/>
    </source>
</evidence>
<name>A0ABN2M0T3_9MICO</name>
<protein>
    <submittedName>
        <fullName evidence="2">GAF domain-containing protein</fullName>
    </submittedName>
</protein>
<comment type="caution">
    <text evidence="2">The sequence shown here is derived from an EMBL/GenBank/DDBJ whole genome shotgun (WGS) entry which is preliminary data.</text>
</comment>
<feature type="domain" description="GAF" evidence="1">
    <location>
        <begin position="83"/>
        <end position="208"/>
    </location>
</feature>